<comment type="caution">
    <text evidence="1">The sequence shown here is derived from an EMBL/GenBank/DDBJ whole genome shotgun (WGS) entry which is preliminary data.</text>
</comment>
<gene>
    <name evidence="1" type="ORF">NUW58_g7910</name>
</gene>
<name>A0ACC1NCR8_9PEZI</name>
<organism evidence="1 2">
    <name type="scientific">Xylaria curta</name>
    <dbReference type="NCBI Taxonomy" id="42375"/>
    <lineage>
        <taxon>Eukaryota</taxon>
        <taxon>Fungi</taxon>
        <taxon>Dikarya</taxon>
        <taxon>Ascomycota</taxon>
        <taxon>Pezizomycotina</taxon>
        <taxon>Sordariomycetes</taxon>
        <taxon>Xylariomycetidae</taxon>
        <taxon>Xylariales</taxon>
        <taxon>Xylariaceae</taxon>
        <taxon>Xylaria</taxon>
    </lineage>
</organism>
<evidence type="ECO:0000313" key="1">
    <source>
        <dbReference type="EMBL" id="KAJ2977107.1"/>
    </source>
</evidence>
<accession>A0ACC1NCR8</accession>
<keyword evidence="2" id="KW-1185">Reference proteome</keyword>
<dbReference type="Proteomes" id="UP001143856">
    <property type="component" value="Unassembled WGS sequence"/>
</dbReference>
<dbReference type="EMBL" id="JAPDGR010002203">
    <property type="protein sequence ID" value="KAJ2977107.1"/>
    <property type="molecule type" value="Genomic_DNA"/>
</dbReference>
<proteinExistence type="predicted"/>
<evidence type="ECO:0000313" key="2">
    <source>
        <dbReference type="Proteomes" id="UP001143856"/>
    </source>
</evidence>
<sequence length="166" mass="17751">MRFIVPVMVGKVARRHLVGATSGTPGNGTDKSLVITTGAIASKPSPGWSVVAYFGAGLKGRKYPPLTVCSPAYFEGFGLPSYPMHPIPHPIVDRTMTRNLALDLSPIRVNAVEPSIVSTGLLGPVFRERRGPPAAVEEVVEAYMYLLRDSNATGEIVQTRGGQHLV</sequence>
<protein>
    <submittedName>
        <fullName evidence="1">Uncharacterized protein</fullName>
    </submittedName>
</protein>
<reference evidence="1" key="1">
    <citation type="submission" date="2022-10" db="EMBL/GenBank/DDBJ databases">
        <title>Genome Sequence of Xylaria curta.</title>
        <authorList>
            <person name="Buettner E."/>
        </authorList>
    </citation>
    <scope>NUCLEOTIDE SEQUENCE</scope>
    <source>
        <strain evidence="1">Babe10</strain>
    </source>
</reference>